<keyword evidence="15" id="KW-1185">Reference proteome</keyword>
<dbReference type="Gene3D" id="1.10.287.70">
    <property type="match status" value="1"/>
</dbReference>
<evidence type="ECO:0000256" key="11">
    <source>
        <dbReference type="ARBA" id="ARBA00023303"/>
    </source>
</evidence>
<evidence type="ECO:0000256" key="9">
    <source>
        <dbReference type="ARBA" id="ARBA00023065"/>
    </source>
</evidence>
<gene>
    <name evidence="14" type="ORF">SAMN05216214_105104</name>
</gene>
<dbReference type="GO" id="GO:0005249">
    <property type="term" value="F:voltage-gated potassium channel activity"/>
    <property type="evidence" value="ECO:0007669"/>
    <property type="project" value="InterPro"/>
</dbReference>
<dbReference type="AlphaFoldDB" id="A0A1H7K0S1"/>
<keyword evidence="4 12" id="KW-0812">Transmembrane</keyword>
<keyword evidence="10 12" id="KW-0472">Membrane</keyword>
<evidence type="ECO:0000259" key="13">
    <source>
        <dbReference type="Pfam" id="PF00520"/>
    </source>
</evidence>
<evidence type="ECO:0000256" key="1">
    <source>
        <dbReference type="ARBA" id="ARBA00004141"/>
    </source>
</evidence>
<name>A0A1H7K0S1_9GAMM</name>
<feature type="domain" description="Ion transport" evidence="13">
    <location>
        <begin position="23"/>
        <end position="238"/>
    </location>
</feature>
<keyword evidence="9" id="KW-0406">Ion transport</keyword>
<evidence type="ECO:0000256" key="6">
    <source>
        <dbReference type="ARBA" id="ARBA00022882"/>
    </source>
</evidence>
<dbReference type="InterPro" id="IPR005821">
    <property type="entry name" value="Ion_trans_dom"/>
</dbReference>
<evidence type="ECO:0000256" key="5">
    <source>
        <dbReference type="ARBA" id="ARBA00022826"/>
    </source>
</evidence>
<feature type="transmembrane region" description="Helical" evidence="12">
    <location>
        <begin position="150"/>
        <end position="171"/>
    </location>
</feature>
<evidence type="ECO:0000256" key="3">
    <source>
        <dbReference type="ARBA" id="ARBA00022538"/>
    </source>
</evidence>
<dbReference type="PANTHER" id="PTHR11537:SF254">
    <property type="entry name" value="POTASSIUM VOLTAGE-GATED CHANNEL PROTEIN SHAB"/>
    <property type="match status" value="1"/>
</dbReference>
<reference evidence="14 15" key="1">
    <citation type="submission" date="2016-10" db="EMBL/GenBank/DDBJ databases">
        <authorList>
            <person name="de Groot N.N."/>
        </authorList>
    </citation>
    <scope>NUCLEOTIDE SEQUENCE [LARGE SCALE GENOMIC DNA]</scope>
    <source>
        <strain evidence="14 15">JCM 19513</strain>
    </source>
</reference>
<dbReference type="GO" id="GO:0008076">
    <property type="term" value="C:voltage-gated potassium channel complex"/>
    <property type="evidence" value="ECO:0007669"/>
    <property type="project" value="InterPro"/>
</dbReference>
<proteinExistence type="predicted"/>
<feature type="transmembrane region" description="Helical" evidence="12">
    <location>
        <begin position="53"/>
        <end position="72"/>
    </location>
</feature>
<evidence type="ECO:0000256" key="7">
    <source>
        <dbReference type="ARBA" id="ARBA00022958"/>
    </source>
</evidence>
<accession>A0A1H7K0S1</accession>
<dbReference type="RefSeq" id="WP_074866354.1">
    <property type="nucleotide sequence ID" value="NZ_FOAS01000005.1"/>
</dbReference>
<dbReference type="InterPro" id="IPR027359">
    <property type="entry name" value="Volt_channel_dom_sf"/>
</dbReference>
<dbReference type="Gene3D" id="1.20.120.350">
    <property type="entry name" value="Voltage-gated potassium channels. Chain C"/>
    <property type="match status" value="1"/>
</dbReference>
<dbReference type="FunFam" id="1.10.287.70:FF:000164">
    <property type="entry name" value="Voltage-sensitive potassium channel"/>
    <property type="match status" value="1"/>
</dbReference>
<dbReference type="GO" id="GO:0001508">
    <property type="term" value="P:action potential"/>
    <property type="evidence" value="ECO:0007669"/>
    <property type="project" value="TreeGrafter"/>
</dbReference>
<evidence type="ECO:0000313" key="15">
    <source>
        <dbReference type="Proteomes" id="UP000185766"/>
    </source>
</evidence>
<keyword evidence="5" id="KW-0631">Potassium channel</keyword>
<keyword evidence="3" id="KW-0633">Potassium transport</keyword>
<protein>
    <submittedName>
        <fullName evidence="14">Voltage-gated potassium channel</fullName>
    </submittedName>
</protein>
<organism evidence="14 15">
    <name type="scientific">Atopomonas hussainii</name>
    <dbReference type="NCBI Taxonomy" id="1429083"/>
    <lineage>
        <taxon>Bacteria</taxon>
        <taxon>Pseudomonadati</taxon>
        <taxon>Pseudomonadota</taxon>
        <taxon>Gammaproteobacteria</taxon>
        <taxon>Pseudomonadales</taxon>
        <taxon>Pseudomonadaceae</taxon>
        <taxon>Atopomonas</taxon>
    </lineage>
</organism>
<dbReference type="Pfam" id="PF00520">
    <property type="entry name" value="Ion_trans"/>
    <property type="match status" value="1"/>
</dbReference>
<keyword evidence="11 14" id="KW-0407">Ion channel</keyword>
<dbReference type="Proteomes" id="UP000185766">
    <property type="component" value="Unassembled WGS sequence"/>
</dbReference>
<keyword evidence="6" id="KW-0851">Voltage-gated channel</keyword>
<evidence type="ECO:0000256" key="2">
    <source>
        <dbReference type="ARBA" id="ARBA00022448"/>
    </source>
</evidence>
<dbReference type="SUPFAM" id="SSF81324">
    <property type="entry name" value="Voltage-gated potassium channels"/>
    <property type="match status" value="1"/>
</dbReference>
<dbReference type="PANTHER" id="PTHR11537">
    <property type="entry name" value="VOLTAGE-GATED POTASSIUM CHANNEL"/>
    <property type="match status" value="1"/>
</dbReference>
<feature type="transmembrane region" description="Helical" evidence="12">
    <location>
        <begin position="209"/>
        <end position="231"/>
    </location>
</feature>
<evidence type="ECO:0000256" key="8">
    <source>
        <dbReference type="ARBA" id="ARBA00022989"/>
    </source>
</evidence>
<feature type="transmembrane region" description="Helical" evidence="12">
    <location>
        <begin position="21"/>
        <end position="41"/>
    </location>
</feature>
<dbReference type="STRING" id="1429083.GCA_001885685_01323"/>
<keyword evidence="2" id="KW-0813">Transport</keyword>
<evidence type="ECO:0000256" key="10">
    <source>
        <dbReference type="ARBA" id="ARBA00023136"/>
    </source>
</evidence>
<evidence type="ECO:0000256" key="4">
    <source>
        <dbReference type="ARBA" id="ARBA00022692"/>
    </source>
</evidence>
<dbReference type="PRINTS" id="PR00169">
    <property type="entry name" value="KCHANNEL"/>
</dbReference>
<evidence type="ECO:0000313" key="14">
    <source>
        <dbReference type="EMBL" id="SEK80096.1"/>
    </source>
</evidence>
<dbReference type="InterPro" id="IPR028325">
    <property type="entry name" value="VG_K_chnl"/>
</dbReference>
<evidence type="ECO:0000256" key="12">
    <source>
        <dbReference type="SAM" id="Phobius"/>
    </source>
</evidence>
<feature type="transmembrane region" description="Helical" evidence="12">
    <location>
        <begin position="84"/>
        <end position="105"/>
    </location>
</feature>
<dbReference type="EMBL" id="FOAS01000005">
    <property type="protein sequence ID" value="SEK80096.1"/>
    <property type="molecule type" value="Genomic_DNA"/>
</dbReference>
<keyword evidence="8 12" id="KW-1133">Transmembrane helix</keyword>
<keyword evidence="7" id="KW-0630">Potassium</keyword>
<sequence length="277" mass="31066">MSPTRKEQIHTIIFGTSTPAGALFDKCLLVLIIASVAVVMLDSIELLHERYDFTLNVLEWVFTLVFTAELALRLYCHPRPIRGYLFTFYGMVDVLAILPGYLGLFFGDLQYLLMLRVLRLMRVFRVLKLVQFSTEARTLMRALIASRNKILVFMLSVMTLVFCFGALMYVIEGPENGFTSIPKSVYWAIVTLTTVGYGDIAPQTPLGQAIAGLVMLTGYSIIAVPTGIFGAEMARAVRHERQLKHSCPRCKKDQHEEDASFCNRCGSALFVDKTTSN</sequence>
<comment type="subcellular location">
    <subcellularLocation>
        <location evidence="1">Membrane</location>
        <topology evidence="1">Multi-pass membrane protein</topology>
    </subcellularLocation>
</comment>